<sequence length="62" mass="7168">MSETDPLARLFQAWRDDIDSVPFPQLAELPIPPQQRRTDRAPRRRPTFRGRRVTNATRGPVG</sequence>
<name>A0ABW5GNT7_9PSEU</name>
<proteinExistence type="predicted"/>
<dbReference type="EMBL" id="JBHUKU010000017">
    <property type="protein sequence ID" value="MFD2462551.1"/>
    <property type="molecule type" value="Genomic_DNA"/>
</dbReference>
<organism evidence="2 3">
    <name type="scientific">Amycolatopsis samaneae</name>
    <dbReference type="NCBI Taxonomy" id="664691"/>
    <lineage>
        <taxon>Bacteria</taxon>
        <taxon>Bacillati</taxon>
        <taxon>Actinomycetota</taxon>
        <taxon>Actinomycetes</taxon>
        <taxon>Pseudonocardiales</taxon>
        <taxon>Pseudonocardiaceae</taxon>
        <taxon>Amycolatopsis</taxon>
    </lineage>
</organism>
<evidence type="ECO:0000256" key="1">
    <source>
        <dbReference type="SAM" id="MobiDB-lite"/>
    </source>
</evidence>
<gene>
    <name evidence="2" type="ORF">ACFSYJ_28345</name>
</gene>
<dbReference type="RefSeq" id="WP_345403554.1">
    <property type="nucleotide sequence ID" value="NZ_BAABHG010000015.1"/>
</dbReference>
<evidence type="ECO:0000313" key="3">
    <source>
        <dbReference type="Proteomes" id="UP001597419"/>
    </source>
</evidence>
<dbReference type="Proteomes" id="UP001597419">
    <property type="component" value="Unassembled WGS sequence"/>
</dbReference>
<reference evidence="3" key="1">
    <citation type="journal article" date="2019" name="Int. J. Syst. Evol. Microbiol.">
        <title>The Global Catalogue of Microorganisms (GCM) 10K type strain sequencing project: providing services to taxonomists for standard genome sequencing and annotation.</title>
        <authorList>
            <consortium name="The Broad Institute Genomics Platform"/>
            <consortium name="The Broad Institute Genome Sequencing Center for Infectious Disease"/>
            <person name="Wu L."/>
            <person name="Ma J."/>
        </authorList>
    </citation>
    <scope>NUCLEOTIDE SEQUENCE [LARGE SCALE GENOMIC DNA]</scope>
    <source>
        <strain evidence="3">CGMCC 4.7643</strain>
    </source>
</reference>
<keyword evidence="3" id="KW-1185">Reference proteome</keyword>
<feature type="region of interest" description="Disordered" evidence="1">
    <location>
        <begin position="30"/>
        <end position="62"/>
    </location>
</feature>
<protein>
    <recommendedName>
        <fullName evidence="4">Uracil-DNA glycosylase</fullName>
    </recommendedName>
</protein>
<evidence type="ECO:0008006" key="4">
    <source>
        <dbReference type="Google" id="ProtNLM"/>
    </source>
</evidence>
<comment type="caution">
    <text evidence="2">The sequence shown here is derived from an EMBL/GenBank/DDBJ whole genome shotgun (WGS) entry which is preliminary data.</text>
</comment>
<evidence type="ECO:0000313" key="2">
    <source>
        <dbReference type="EMBL" id="MFD2462551.1"/>
    </source>
</evidence>
<feature type="compositionally biased region" description="Basic residues" evidence="1">
    <location>
        <begin position="42"/>
        <end position="52"/>
    </location>
</feature>
<accession>A0ABW5GNT7</accession>